<name>A0A7J0BGZ2_9BACT</name>
<protein>
    <submittedName>
        <fullName evidence="1">Uncharacterized protein</fullName>
    </submittedName>
</protein>
<gene>
    <name evidence="1" type="ORF">DSM101010T_13780</name>
</gene>
<organism evidence="1 2">
    <name type="scientific">Desulfovibrio subterraneus</name>
    <dbReference type="NCBI Taxonomy" id="2718620"/>
    <lineage>
        <taxon>Bacteria</taxon>
        <taxon>Pseudomonadati</taxon>
        <taxon>Thermodesulfobacteriota</taxon>
        <taxon>Desulfovibrionia</taxon>
        <taxon>Desulfovibrionales</taxon>
        <taxon>Desulfovibrionaceae</taxon>
        <taxon>Desulfovibrio</taxon>
    </lineage>
</organism>
<dbReference type="EMBL" id="BLVO01000012">
    <property type="protein sequence ID" value="GFM33013.1"/>
    <property type="molecule type" value="Genomic_DNA"/>
</dbReference>
<dbReference type="AlphaFoldDB" id="A0A7J0BGZ2"/>
<dbReference type="Proteomes" id="UP000503840">
    <property type="component" value="Unassembled WGS sequence"/>
</dbReference>
<comment type="caution">
    <text evidence="1">The sequence shown here is derived from an EMBL/GenBank/DDBJ whole genome shotgun (WGS) entry which is preliminary data.</text>
</comment>
<reference evidence="1 2" key="1">
    <citation type="submission" date="2020-05" db="EMBL/GenBank/DDBJ databases">
        <title>Draft genome sequence of Desulfovibrio sp. strain HN2T.</title>
        <authorList>
            <person name="Ueno A."/>
            <person name="Tamazawa S."/>
            <person name="Tamamura S."/>
            <person name="Murakami T."/>
            <person name="Kiyama T."/>
            <person name="Inomata H."/>
            <person name="Amano Y."/>
            <person name="Miyakawa K."/>
            <person name="Tamaki H."/>
            <person name="Naganuma T."/>
            <person name="Kaneko K."/>
        </authorList>
    </citation>
    <scope>NUCLEOTIDE SEQUENCE [LARGE SCALE GENOMIC DNA]</scope>
    <source>
        <strain evidence="1 2">HN2</strain>
    </source>
</reference>
<accession>A0A7J0BGZ2</accession>
<evidence type="ECO:0000313" key="2">
    <source>
        <dbReference type="Proteomes" id="UP000503840"/>
    </source>
</evidence>
<proteinExistence type="predicted"/>
<keyword evidence="2" id="KW-1185">Reference proteome</keyword>
<evidence type="ECO:0000313" key="1">
    <source>
        <dbReference type="EMBL" id="GFM33013.1"/>
    </source>
</evidence>
<sequence>MASVISICNKGLRYLGGEEILSLEQESRGARLCNQYYAEVRDELLEEHHWNFAARYVSLALLPESPLFGFTRAYQLPADCLRVRRLRDNADFEVVENRVLYTDALSAEAVVTARVTDPARFPALFVEVLARKLAAELAVPLMNSSRLEQSMMTKYVNALERAKAMDATEGASDPDDTNEWVRARLW</sequence>
<dbReference type="RefSeq" id="WP_174404661.1">
    <property type="nucleotide sequence ID" value="NZ_BLVO01000012.1"/>
</dbReference>